<dbReference type="PANTHER" id="PTHR42957">
    <property type="entry name" value="HELICASE MJ1565-RELATED"/>
    <property type="match status" value="1"/>
</dbReference>
<dbReference type="EMBL" id="JADQDM010000007">
    <property type="protein sequence ID" value="MBF9222497.1"/>
    <property type="molecule type" value="Genomic_DNA"/>
</dbReference>
<reference evidence="3 4" key="1">
    <citation type="submission" date="2020-11" db="EMBL/GenBank/DDBJ databases">
        <authorList>
            <person name="Kim M.K."/>
        </authorList>
    </citation>
    <scope>NUCLEOTIDE SEQUENCE [LARGE SCALE GENOMIC DNA]</scope>
    <source>
        <strain evidence="3 4">BT662</strain>
    </source>
</reference>
<proteinExistence type="predicted"/>
<feature type="domain" description="Helicase HerA central" evidence="2">
    <location>
        <begin position="191"/>
        <end position="246"/>
    </location>
</feature>
<dbReference type="InterPro" id="IPR008571">
    <property type="entry name" value="HerA-like"/>
</dbReference>
<organism evidence="3 4">
    <name type="scientific">Hymenobacter ruricola</name>
    <dbReference type="NCBI Taxonomy" id="2791023"/>
    <lineage>
        <taxon>Bacteria</taxon>
        <taxon>Pseudomonadati</taxon>
        <taxon>Bacteroidota</taxon>
        <taxon>Cytophagia</taxon>
        <taxon>Cytophagales</taxon>
        <taxon>Hymenobacteraceae</taxon>
        <taxon>Hymenobacter</taxon>
    </lineage>
</organism>
<dbReference type="InterPro" id="IPR002789">
    <property type="entry name" value="HerA_central"/>
</dbReference>
<dbReference type="InterPro" id="IPR027417">
    <property type="entry name" value="P-loop_NTPase"/>
</dbReference>
<protein>
    <submittedName>
        <fullName evidence="3">DUF87 domain-containing protein</fullName>
    </submittedName>
</protein>
<dbReference type="SUPFAM" id="SSF52540">
    <property type="entry name" value="P-loop containing nucleoside triphosphate hydrolases"/>
    <property type="match status" value="1"/>
</dbReference>
<dbReference type="RefSeq" id="WP_196293938.1">
    <property type="nucleotide sequence ID" value="NZ_JADQDM010000007.1"/>
</dbReference>
<dbReference type="PANTHER" id="PTHR42957:SF1">
    <property type="entry name" value="HELICASE MJ1565-RELATED"/>
    <property type="match status" value="1"/>
</dbReference>
<accession>A0ABS0I7G5</accession>
<evidence type="ECO:0000259" key="2">
    <source>
        <dbReference type="Pfam" id="PF01935"/>
    </source>
</evidence>
<name>A0ABS0I7G5_9BACT</name>
<feature type="region of interest" description="Disordered" evidence="1">
    <location>
        <begin position="681"/>
        <end position="704"/>
    </location>
</feature>
<feature type="compositionally biased region" description="Polar residues" evidence="1">
    <location>
        <begin position="691"/>
        <end position="704"/>
    </location>
</feature>
<comment type="caution">
    <text evidence="3">The sequence shown here is derived from an EMBL/GenBank/DDBJ whole genome shotgun (WGS) entry which is preliminary data.</text>
</comment>
<dbReference type="Gene3D" id="3.40.50.300">
    <property type="entry name" value="P-loop containing nucleotide triphosphate hydrolases"/>
    <property type="match status" value="1"/>
</dbReference>
<keyword evidence="4" id="KW-1185">Reference proteome</keyword>
<dbReference type="Proteomes" id="UP000618931">
    <property type="component" value="Unassembled WGS sequence"/>
</dbReference>
<evidence type="ECO:0000256" key="1">
    <source>
        <dbReference type="SAM" id="MobiDB-lite"/>
    </source>
</evidence>
<sequence>MTTGFTSIIAKLANIDLFEQDQTTQMPKTGVFVGNPFYIDYDKARLLVADAWKMKAGGLPQGSFLLAYYANANETDVREAILLRVLGPTSLPTDSDVVASMVEFYKEGLSSEGRKVNVDEFTRYEFSFSGIECRVLGTFYADQKAETCFGADVENFMSAHHYKVIKPNAKVLEKIVNFRKGEITGAATDIELGHVRYSSTRRFQEAALNVPVYVTPKDFLGKRTAMFGMTRTGKSNTVKVMVDAAVGMSGLATSILPARLAAGTTGDGDYSDADPFTLGKPKYPVGQIIFDINGEYANPNLQDQGTAVFEIFKDLTVRYSTIEKGPSFKVMKVNFYREVEAGFGLIREHLRTQGNYIDSFRAVDFTPPVNNGDKGLYFSAKTRYDRKVAAYRCCLFRAGFTFPTGGKIKFVGHEKLNHAFDPKDGIGAEEACQWFEWVWDNYEKNEYLKKYLNDEGQEWADEDLKALLTMLTKKKRPGKAVDNDGFIQLRPLSRLHTAASGQPFEQDVLNALRSGKIVIVDLSQGDEVTQRLYSERLCRRIFDDAMDRFTSNEPNNFIQFYFEEAHNLFPKKDDKDLAQIYNRLAKEGAKLNLGMTYATQEVSSISSNILKNTQNWFIAHLNNEDETRELRKYYDFGDFTEGLVRFSASSDQGFVRMKTYSNPFVVPVQVKLFGKKAEASATALQPDETSDTPPSVDDNQTPAV</sequence>
<evidence type="ECO:0000313" key="4">
    <source>
        <dbReference type="Proteomes" id="UP000618931"/>
    </source>
</evidence>
<dbReference type="Pfam" id="PF01935">
    <property type="entry name" value="DUF87"/>
    <property type="match status" value="1"/>
</dbReference>
<gene>
    <name evidence="3" type="ORF">I2H31_15445</name>
</gene>
<evidence type="ECO:0000313" key="3">
    <source>
        <dbReference type="EMBL" id="MBF9222497.1"/>
    </source>
</evidence>